<name>A0ABU8U3S9_9ACTN</name>
<dbReference type="PRINTS" id="PR01179">
    <property type="entry name" value="ODADCRBXLASE"/>
</dbReference>
<proteinExistence type="predicted"/>
<protein>
    <recommendedName>
        <fullName evidence="4">Orn/DAP/Arg decarboxylase 2 N-terminal domain-containing protein</fullName>
    </recommendedName>
</protein>
<keyword evidence="2" id="KW-0663">Pyridoxal phosphate</keyword>
<evidence type="ECO:0000259" key="4">
    <source>
        <dbReference type="Pfam" id="PF02784"/>
    </source>
</evidence>
<gene>
    <name evidence="5" type="ORF">WKI68_16070</name>
</gene>
<sequence>MSADHERLAGLAERHATPFHVLDCSRLDDAANRLADVLGTLSRETRVYYSVKTNYLPFILRRLAARGMGADVVSGYEMDAALSAQFNPADIVFNGPVKTEEELAAAVRHGVRVHIDGRQEIAVLEQLAAEAGRPVEVGIRISPGVPVSTSSDPSYRAQAAAAALRNRFGWPAGSAELARIVGLIADSPHLRLTAVHAHLSSQIVHEELMLQAIGRVLDEAAQLHRRFGLREVNIGGGFGVPGIRRPRTGPLTALWAQQGGTPVQDEEPFLDIARLLPAVDELMERAGLDGVTLACEPGRWLVSDAMSLVTRVVSRKELPEARWLILDGGNNVAPWAGSGEVHRMEPIGRTYSSRTSTWSVSGPLCYENDIHASAVDLPDDTGPGDLMCLRDTGAYSLGRSNNFIRTRAAVVALDGDAETLVWRAETGTDVFLLADPWANPAAESTPPTAVSAPSAVIAAGTER</sequence>
<dbReference type="PANTHER" id="PTHR43727:SF2">
    <property type="entry name" value="GROUP IV DECARBOXYLASE"/>
    <property type="match status" value="1"/>
</dbReference>
<dbReference type="Gene3D" id="3.20.20.10">
    <property type="entry name" value="Alanine racemase"/>
    <property type="match status" value="1"/>
</dbReference>
<evidence type="ECO:0000313" key="5">
    <source>
        <dbReference type="EMBL" id="MEJ8642521.1"/>
    </source>
</evidence>
<dbReference type="InterPro" id="IPR000183">
    <property type="entry name" value="Orn/DAP/Arg_de-COase"/>
</dbReference>
<organism evidence="5 6">
    <name type="scientific">Streptomyces caledonius</name>
    <dbReference type="NCBI Taxonomy" id="3134107"/>
    <lineage>
        <taxon>Bacteria</taxon>
        <taxon>Bacillati</taxon>
        <taxon>Actinomycetota</taxon>
        <taxon>Actinomycetes</taxon>
        <taxon>Kitasatosporales</taxon>
        <taxon>Streptomycetaceae</taxon>
        <taxon>Streptomyces</taxon>
    </lineage>
</organism>
<evidence type="ECO:0000256" key="1">
    <source>
        <dbReference type="ARBA" id="ARBA00001933"/>
    </source>
</evidence>
<dbReference type="InterPro" id="IPR009006">
    <property type="entry name" value="Ala_racemase/Decarboxylase_C"/>
</dbReference>
<dbReference type="InterPro" id="IPR002433">
    <property type="entry name" value="Orn_de-COase"/>
</dbReference>
<dbReference type="Gene3D" id="2.40.37.10">
    <property type="entry name" value="Lyase, Ornithine Decarboxylase, Chain A, domain 1"/>
    <property type="match status" value="1"/>
</dbReference>
<dbReference type="PANTHER" id="PTHR43727">
    <property type="entry name" value="DIAMINOPIMELATE DECARBOXYLASE"/>
    <property type="match status" value="1"/>
</dbReference>
<evidence type="ECO:0000256" key="3">
    <source>
        <dbReference type="SAM" id="MobiDB-lite"/>
    </source>
</evidence>
<dbReference type="EMBL" id="JBBKAM010000002">
    <property type="protein sequence ID" value="MEJ8642521.1"/>
    <property type="molecule type" value="Genomic_DNA"/>
</dbReference>
<comment type="caution">
    <text evidence="5">The sequence shown here is derived from an EMBL/GenBank/DDBJ whole genome shotgun (WGS) entry which is preliminary data.</text>
</comment>
<accession>A0ABU8U3S9</accession>
<dbReference type="Pfam" id="PF02784">
    <property type="entry name" value="Orn_Arg_deC_N"/>
    <property type="match status" value="1"/>
</dbReference>
<reference evidence="5 6" key="1">
    <citation type="submission" date="2024-03" db="EMBL/GenBank/DDBJ databases">
        <title>Novel Streptomyces species of biotechnological and ecological value are a feature of Machair soil.</title>
        <authorList>
            <person name="Prole J.R."/>
            <person name="Goodfellow M."/>
            <person name="Allenby N."/>
            <person name="Ward A.C."/>
        </authorList>
    </citation>
    <scope>NUCLEOTIDE SEQUENCE [LARGE SCALE GENOMIC DNA]</scope>
    <source>
        <strain evidence="5 6">MS1.HAVA.3</strain>
    </source>
</reference>
<dbReference type="SUPFAM" id="SSF51419">
    <property type="entry name" value="PLP-binding barrel"/>
    <property type="match status" value="1"/>
</dbReference>
<dbReference type="InterPro" id="IPR022644">
    <property type="entry name" value="De-COase2_N"/>
</dbReference>
<dbReference type="InterPro" id="IPR029066">
    <property type="entry name" value="PLP-binding_barrel"/>
</dbReference>
<feature type="region of interest" description="Disordered" evidence="3">
    <location>
        <begin position="442"/>
        <end position="463"/>
    </location>
</feature>
<comment type="cofactor">
    <cofactor evidence="1">
        <name>pyridoxal 5'-phosphate</name>
        <dbReference type="ChEBI" id="CHEBI:597326"/>
    </cofactor>
</comment>
<dbReference type="PRINTS" id="PR01182">
    <property type="entry name" value="ORNDCRBXLASE"/>
</dbReference>
<dbReference type="SUPFAM" id="SSF50621">
    <property type="entry name" value="Alanine racemase C-terminal domain-like"/>
    <property type="match status" value="1"/>
</dbReference>
<feature type="domain" description="Orn/DAP/Arg decarboxylase 2 N-terminal" evidence="4">
    <location>
        <begin position="40"/>
        <end position="303"/>
    </location>
</feature>
<evidence type="ECO:0000256" key="2">
    <source>
        <dbReference type="ARBA" id="ARBA00022898"/>
    </source>
</evidence>
<keyword evidence="6" id="KW-1185">Reference proteome</keyword>
<evidence type="ECO:0000313" key="6">
    <source>
        <dbReference type="Proteomes" id="UP001382904"/>
    </source>
</evidence>
<dbReference type="Proteomes" id="UP001382904">
    <property type="component" value="Unassembled WGS sequence"/>
</dbReference>